<feature type="region of interest" description="Disordered" evidence="5">
    <location>
        <begin position="310"/>
        <end position="336"/>
    </location>
</feature>
<keyword evidence="10" id="KW-1185">Reference proteome</keyword>
<feature type="domain" description="G protein-coupled receptor GPR1/2/3 C-terminal" evidence="8">
    <location>
        <begin position="432"/>
        <end position="500"/>
    </location>
</feature>
<dbReference type="GO" id="GO:0005886">
    <property type="term" value="C:plasma membrane"/>
    <property type="evidence" value="ECO:0007669"/>
    <property type="project" value="TreeGrafter"/>
</dbReference>
<keyword evidence="4 6" id="KW-0472">Membrane</keyword>
<feature type="transmembrane region" description="Helical" evidence="6">
    <location>
        <begin position="198"/>
        <end position="219"/>
    </location>
</feature>
<dbReference type="AlphaFoldDB" id="A0A9P9ESC2"/>
<evidence type="ECO:0000256" key="6">
    <source>
        <dbReference type="SAM" id="Phobius"/>
    </source>
</evidence>
<organism evidence="9 10">
    <name type="scientific">Dactylonectria macrodidyma</name>
    <dbReference type="NCBI Taxonomy" id="307937"/>
    <lineage>
        <taxon>Eukaryota</taxon>
        <taxon>Fungi</taxon>
        <taxon>Dikarya</taxon>
        <taxon>Ascomycota</taxon>
        <taxon>Pezizomycotina</taxon>
        <taxon>Sordariomycetes</taxon>
        <taxon>Hypocreomycetidae</taxon>
        <taxon>Hypocreales</taxon>
        <taxon>Nectriaceae</taxon>
        <taxon>Dactylonectria</taxon>
    </lineage>
</organism>
<feature type="region of interest" description="Disordered" evidence="5">
    <location>
        <begin position="538"/>
        <end position="572"/>
    </location>
</feature>
<comment type="subcellular location">
    <subcellularLocation>
        <location evidence="1">Membrane</location>
        <topology evidence="1">Multi-pass membrane protein</topology>
    </subcellularLocation>
</comment>
<evidence type="ECO:0000256" key="3">
    <source>
        <dbReference type="ARBA" id="ARBA00022989"/>
    </source>
</evidence>
<evidence type="ECO:0000259" key="7">
    <source>
        <dbReference type="Pfam" id="PF11710"/>
    </source>
</evidence>
<dbReference type="PANTHER" id="PTHR23112:SF37">
    <property type="entry name" value="G PROTEIN-COUPLED RECEPTOR GPR1"/>
    <property type="match status" value="1"/>
</dbReference>
<keyword evidence="9" id="KW-0675">Receptor</keyword>
<reference evidence="9" key="1">
    <citation type="journal article" date="2021" name="Nat. Commun.">
        <title>Genetic determinants of endophytism in the Arabidopsis root mycobiome.</title>
        <authorList>
            <person name="Mesny F."/>
            <person name="Miyauchi S."/>
            <person name="Thiergart T."/>
            <person name="Pickel B."/>
            <person name="Atanasova L."/>
            <person name="Karlsson M."/>
            <person name="Huettel B."/>
            <person name="Barry K.W."/>
            <person name="Haridas S."/>
            <person name="Chen C."/>
            <person name="Bauer D."/>
            <person name="Andreopoulos W."/>
            <person name="Pangilinan J."/>
            <person name="LaButti K."/>
            <person name="Riley R."/>
            <person name="Lipzen A."/>
            <person name="Clum A."/>
            <person name="Drula E."/>
            <person name="Henrissat B."/>
            <person name="Kohler A."/>
            <person name="Grigoriev I.V."/>
            <person name="Martin F.M."/>
            <person name="Hacquard S."/>
        </authorList>
    </citation>
    <scope>NUCLEOTIDE SEQUENCE</scope>
    <source>
        <strain evidence="9">MPI-CAGE-AT-0147</strain>
    </source>
</reference>
<dbReference type="Gene3D" id="1.20.1070.10">
    <property type="entry name" value="Rhodopsin 7-helix transmembrane proteins"/>
    <property type="match status" value="1"/>
</dbReference>
<feature type="domain" description="Glucose receptor Git3-like N-terminal" evidence="7">
    <location>
        <begin position="42"/>
        <end position="224"/>
    </location>
</feature>
<keyword evidence="3 6" id="KW-1133">Transmembrane helix</keyword>
<dbReference type="SUPFAM" id="SSF81321">
    <property type="entry name" value="Family A G protein-coupled receptor-like"/>
    <property type="match status" value="1"/>
</dbReference>
<dbReference type="OrthoDB" id="5368598at2759"/>
<sequence>MSSKLPSDWLSLGSLKWIGYSSTHDTRSNEKLPVLSYDQTHSLHIASVVSASLSILAGLVAMIWFVRMKRSFRHDLVMILIGSDMFKATWFLLFPTVELIQGKVNSDSIFCNVSGFFLVLSMNASDLVVALITLHTALYIFRGDQGLYPFRKYAYPVILIFPTLLASMAFLNKIAYINTGQFCWLPVNPMWTRLLLSWVPRYVIFAAIVGLSLTIYIYVRVVMKGFETGKDDQQGQPAHGENLSVPSRTTTSITTPTIPYAVNNTQTTTSSRRNSGDDRIRHYSSSTISTLHVDARYYISKLARWSYQSTKSKSAQTDIDESLPTHQGRLGSDPDTRSMTVVQEVTLPSGAHTRGLSLSPTFSKAPMSLMQHNDTLGVIEARSASNATALGSRTSSQPHTFAVLSLGTSSRGSDSENPILEEPTLDTTGMVKTRETIRKQLRLVLIYPFAYIVVWVVPFIVHLTNYDKGAPFPMRVVSISCLCLHGFVDALIFSLKEKPWLQIRRRRRRLLSRCWIGRENSDGMHTNAGRTREEMLIDGRLAKERRDREMADREQELQPSRNRPAEWWDQDE</sequence>
<dbReference type="GO" id="GO:0004930">
    <property type="term" value="F:G protein-coupled receptor activity"/>
    <property type="evidence" value="ECO:0007669"/>
    <property type="project" value="TreeGrafter"/>
</dbReference>
<evidence type="ECO:0000256" key="1">
    <source>
        <dbReference type="ARBA" id="ARBA00004141"/>
    </source>
</evidence>
<dbReference type="EMBL" id="JAGMUV010000009">
    <property type="protein sequence ID" value="KAH7143753.1"/>
    <property type="molecule type" value="Genomic_DNA"/>
</dbReference>
<protein>
    <submittedName>
        <fullName evidence="9">G protein-coupled glucose receptor regulating Gpa2-domain-containing protein</fullName>
    </submittedName>
</protein>
<name>A0A9P9ESC2_9HYPO</name>
<dbReference type="Pfam" id="PF11710">
    <property type="entry name" value="Git3"/>
    <property type="match status" value="1"/>
</dbReference>
<evidence type="ECO:0000313" key="9">
    <source>
        <dbReference type="EMBL" id="KAH7143753.1"/>
    </source>
</evidence>
<evidence type="ECO:0000256" key="4">
    <source>
        <dbReference type="ARBA" id="ARBA00023136"/>
    </source>
</evidence>
<evidence type="ECO:0000256" key="2">
    <source>
        <dbReference type="ARBA" id="ARBA00022692"/>
    </source>
</evidence>
<keyword evidence="2 6" id="KW-0812">Transmembrane</keyword>
<dbReference type="InterPro" id="IPR023041">
    <property type="entry name" value="Glucose_rcpt_Git3-like_N"/>
</dbReference>
<feature type="transmembrane region" description="Helical" evidence="6">
    <location>
        <begin position="476"/>
        <end position="495"/>
    </location>
</feature>
<dbReference type="Proteomes" id="UP000738349">
    <property type="component" value="Unassembled WGS sequence"/>
</dbReference>
<evidence type="ECO:0000259" key="8">
    <source>
        <dbReference type="Pfam" id="PF11970"/>
    </source>
</evidence>
<feature type="transmembrane region" description="Helical" evidence="6">
    <location>
        <begin position="444"/>
        <end position="464"/>
    </location>
</feature>
<feature type="transmembrane region" description="Helical" evidence="6">
    <location>
        <begin position="117"/>
        <end position="141"/>
    </location>
</feature>
<feature type="transmembrane region" description="Helical" evidence="6">
    <location>
        <begin position="153"/>
        <end position="178"/>
    </location>
</feature>
<proteinExistence type="predicted"/>
<feature type="transmembrane region" description="Helical" evidence="6">
    <location>
        <begin position="77"/>
        <end position="97"/>
    </location>
</feature>
<feature type="compositionally biased region" description="Basic and acidic residues" evidence="5">
    <location>
        <begin position="538"/>
        <end position="556"/>
    </location>
</feature>
<feature type="transmembrane region" description="Helical" evidence="6">
    <location>
        <begin position="43"/>
        <end position="65"/>
    </location>
</feature>
<evidence type="ECO:0000256" key="5">
    <source>
        <dbReference type="SAM" id="MobiDB-lite"/>
    </source>
</evidence>
<comment type="caution">
    <text evidence="9">The sequence shown here is derived from an EMBL/GenBank/DDBJ whole genome shotgun (WGS) entry which is preliminary data.</text>
</comment>
<dbReference type="PANTHER" id="PTHR23112">
    <property type="entry name" value="G PROTEIN-COUPLED RECEPTOR 157-RELATED"/>
    <property type="match status" value="1"/>
</dbReference>
<dbReference type="GO" id="GO:0007189">
    <property type="term" value="P:adenylate cyclase-activating G protein-coupled receptor signaling pathway"/>
    <property type="evidence" value="ECO:0007669"/>
    <property type="project" value="TreeGrafter"/>
</dbReference>
<accession>A0A9P9ESC2</accession>
<evidence type="ECO:0000313" key="10">
    <source>
        <dbReference type="Proteomes" id="UP000738349"/>
    </source>
</evidence>
<dbReference type="Pfam" id="PF11970">
    <property type="entry name" value="GPR_Gpa2_C"/>
    <property type="match status" value="1"/>
</dbReference>
<dbReference type="InterPro" id="IPR022596">
    <property type="entry name" value="GPR1/2/3_C"/>
</dbReference>
<gene>
    <name evidence="9" type="ORF">EDB81DRAFT_506428</name>
</gene>